<dbReference type="Proteomes" id="UP000297429">
    <property type="component" value="Unassembled WGS sequence"/>
</dbReference>
<dbReference type="RefSeq" id="WP_121284162.1">
    <property type="nucleotide sequence ID" value="NZ_RCCK01000011.1"/>
</dbReference>
<dbReference type="Proteomes" id="UP000273898">
    <property type="component" value="Unassembled WGS sequence"/>
</dbReference>
<evidence type="ECO:0000313" key="1">
    <source>
        <dbReference type="EMBL" id="RLJ77403.1"/>
    </source>
</evidence>
<proteinExistence type="predicted"/>
<sequence length="72" mass="7749">MKKVNLLSKAEMKQLVGGVADCRIAIRNSDGSFRGWSYRDFSVGDAQGAYNDGTTYSDGSYASGYCCASCPF</sequence>
<name>A0A497Y3D2_9SPHI</name>
<reference evidence="2 4" key="2">
    <citation type="submission" date="2019-03" db="EMBL/GenBank/DDBJ databases">
        <authorList>
            <person name="He R.-H."/>
        </authorList>
    </citation>
    <scope>NUCLEOTIDE SEQUENCE [LARGE SCALE GENOMIC DNA]</scope>
    <source>
        <strain evidence="2 4">DSM 19624</strain>
    </source>
</reference>
<evidence type="ECO:0000313" key="3">
    <source>
        <dbReference type="Proteomes" id="UP000273898"/>
    </source>
</evidence>
<dbReference type="EMBL" id="SOPX01000001">
    <property type="protein sequence ID" value="TFB33379.1"/>
    <property type="molecule type" value="Genomic_DNA"/>
</dbReference>
<accession>A0A497Y3D2</accession>
<dbReference type="AlphaFoldDB" id="A0A497Y3D2"/>
<protein>
    <submittedName>
        <fullName evidence="1">Uncharacterized protein</fullName>
    </submittedName>
</protein>
<dbReference type="EMBL" id="RCCK01000011">
    <property type="protein sequence ID" value="RLJ77403.1"/>
    <property type="molecule type" value="Genomic_DNA"/>
</dbReference>
<gene>
    <name evidence="1" type="ORF">BCL90_2490</name>
    <name evidence="2" type="ORF">E3V97_04860</name>
</gene>
<organism evidence="1 3">
    <name type="scientific">Pedobacter alluvionis</name>
    <dbReference type="NCBI Taxonomy" id="475253"/>
    <lineage>
        <taxon>Bacteria</taxon>
        <taxon>Pseudomonadati</taxon>
        <taxon>Bacteroidota</taxon>
        <taxon>Sphingobacteriia</taxon>
        <taxon>Sphingobacteriales</taxon>
        <taxon>Sphingobacteriaceae</taxon>
        <taxon>Pedobacter</taxon>
    </lineage>
</organism>
<evidence type="ECO:0000313" key="2">
    <source>
        <dbReference type="EMBL" id="TFB33379.1"/>
    </source>
</evidence>
<reference evidence="1 3" key="1">
    <citation type="submission" date="2018-10" db="EMBL/GenBank/DDBJ databases">
        <title>Genomic Encyclopedia of Archaeal and Bacterial Type Strains, Phase II (KMG-II): from individual species to whole genera.</title>
        <authorList>
            <person name="Goeker M."/>
        </authorList>
    </citation>
    <scope>NUCLEOTIDE SEQUENCE [LARGE SCALE GENOMIC DNA]</scope>
    <source>
        <strain evidence="1 3">DSM 19624</strain>
    </source>
</reference>
<dbReference type="OrthoDB" id="1190080at2"/>
<evidence type="ECO:0000313" key="4">
    <source>
        <dbReference type="Proteomes" id="UP000297429"/>
    </source>
</evidence>
<keyword evidence="4" id="KW-1185">Reference proteome</keyword>
<comment type="caution">
    <text evidence="1">The sequence shown here is derived from an EMBL/GenBank/DDBJ whole genome shotgun (WGS) entry which is preliminary data.</text>
</comment>